<evidence type="ECO:0000256" key="7">
    <source>
        <dbReference type="ARBA" id="ARBA00022898"/>
    </source>
</evidence>
<dbReference type="GO" id="GO:0031071">
    <property type="term" value="F:cysteine desulfurase activity"/>
    <property type="evidence" value="ECO:0007669"/>
    <property type="project" value="UniProtKB-EC"/>
</dbReference>
<evidence type="ECO:0000313" key="10">
    <source>
        <dbReference type="EMBL" id="GAD67921.1"/>
    </source>
</evidence>
<dbReference type="InterPro" id="IPR015422">
    <property type="entry name" value="PyrdxlP-dep_Trfase_small"/>
</dbReference>
<evidence type="ECO:0000256" key="2">
    <source>
        <dbReference type="ARBA" id="ARBA00002824"/>
    </source>
</evidence>
<reference evidence="10 11" key="1">
    <citation type="submission" date="2013-09" db="EMBL/GenBank/DDBJ databases">
        <title>Whole genome shotgun sequence of Vibrio proteolyticus NBRC 13287.</title>
        <authorList>
            <person name="Isaki S."/>
            <person name="Hosoyama A."/>
            <person name="Numata M."/>
            <person name="Hashimoto M."/>
            <person name="Hosoyama Y."/>
            <person name="Tsuchikane K."/>
            <person name="Noguchi M."/>
            <person name="Hirakata S."/>
            <person name="Ichikawa N."/>
            <person name="Ohji S."/>
            <person name="Yamazoe A."/>
            <person name="Fujita N."/>
        </authorList>
    </citation>
    <scope>NUCLEOTIDE SEQUENCE [LARGE SCALE GENOMIC DNA]</scope>
    <source>
        <strain evidence="10 11">NBRC 13287</strain>
    </source>
</reference>
<dbReference type="InterPro" id="IPR000192">
    <property type="entry name" value="Aminotrans_V_dom"/>
</dbReference>
<dbReference type="SUPFAM" id="SSF53383">
    <property type="entry name" value="PLP-dependent transferases"/>
    <property type="match status" value="1"/>
</dbReference>
<keyword evidence="11" id="KW-1185">Reference proteome</keyword>
<comment type="function">
    <text evidence="2">Catalyzes the removal of elemental sulfur and selenium atoms from L-cysteine, L-cystine, L-selenocysteine, and L-selenocystine to produce L-alanine.</text>
</comment>
<evidence type="ECO:0000256" key="8">
    <source>
        <dbReference type="ARBA" id="ARBA00050776"/>
    </source>
</evidence>
<dbReference type="PANTHER" id="PTHR43586:SF8">
    <property type="entry name" value="CYSTEINE DESULFURASE 1, CHLOROPLASTIC"/>
    <property type="match status" value="1"/>
</dbReference>
<dbReference type="GO" id="GO:0016226">
    <property type="term" value="P:iron-sulfur cluster assembly"/>
    <property type="evidence" value="ECO:0007669"/>
    <property type="project" value="InterPro"/>
</dbReference>
<dbReference type="Gene3D" id="3.90.1150.10">
    <property type="entry name" value="Aspartate Aminotransferase, domain 1"/>
    <property type="match status" value="1"/>
</dbReference>
<dbReference type="Pfam" id="PF00266">
    <property type="entry name" value="Aminotran_5"/>
    <property type="match status" value="1"/>
</dbReference>
<dbReference type="NCBIfam" id="TIGR03392">
    <property type="entry name" value="FeS_syn_CsdA"/>
    <property type="match status" value="1"/>
</dbReference>
<comment type="caution">
    <text evidence="10">The sequence shown here is derived from an EMBL/GenBank/DDBJ whole genome shotgun (WGS) entry which is preliminary data.</text>
</comment>
<evidence type="ECO:0000256" key="4">
    <source>
        <dbReference type="ARBA" id="ARBA00012239"/>
    </source>
</evidence>
<feature type="domain" description="Aminotransferase class V" evidence="9">
    <location>
        <begin position="24"/>
        <end position="392"/>
    </location>
</feature>
<dbReference type="Proteomes" id="UP000016570">
    <property type="component" value="Unassembled WGS sequence"/>
</dbReference>
<dbReference type="InterPro" id="IPR015424">
    <property type="entry name" value="PyrdxlP-dep_Trfase"/>
</dbReference>
<dbReference type="GO" id="GO:0006534">
    <property type="term" value="P:cysteine metabolic process"/>
    <property type="evidence" value="ECO:0007669"/>
    <property type="project" value="InterPro"/>
</dbReference>
<organism evidence="10 11">
    <name type="scientific">Vibrio proteolyticus NBRC 13287</name>
    <dbReference type="NCBI Taxonomy" id="1219065"/>
    <lineage>
        <taxon>Bacteria</taxon>
        <taxon>Pseudomonadati</taxon>
        <taxon>Pseudomonadota</taxon>
        <taxon>Gammaproteobacteria</taxon>
        <taxon>Vibrionales</taxon>
        <taxon>Vibrionaceae</taxon>
        <taxon>Vibrio</taxon>
    </lineage>
</organism>
<sequence>MIDIAAIRAQFPALQQQVNDSSLVYLDSAATTQKPQVVIDAISRYYSSQNANVHRGSHSLTAHATSQFEAARDKVAEFIGASTSKEIIWTRGATEAINLIAQTYARGTLQPGDEILVGEMEHHANIVPWQIVAEQTGAKVVKVPMTPDCQWDMTAYDQLLSARTRIVALAHITNVTATRQPIETVITKAHQHNAVVVVDGAQGIVHESVDVTQLDADFYVFSGHKLYAPAGIGALYGKLTLLEAMPPWHGGGKMVEKVTFGHTTYSALPGKFEAGTPNVAGAIALASAIDWYQQFPRSEVEAHLHHLQQRTYAALAAMADIRVLGYQPDAAVLTFVMEGVHHQDIATLLDQQGIAVRAGHHCAHPLMDALKVTGTVRISFAIYNTSEDVERLIAALEKAVDML</sequence>
<dbReference type="InterPro" id="IPR015421">
    <property type="entry name" value="PyrdxlP-dep_Trfase_major"/>
</dbReference>
<comment type="catalytic activity">
    <reaction evidence="8">
        <text>(sulfur carrier)-H + L-cysteine = (sulfur carrier)-SH + L-alanine</text>
        <dbReference type="Rhea" id="RHEA:43892"/>
        <dbReference type="Rhea" id="RHEA-COMP:14737"/>
        <dbReference type="Rhea" id="RHEA-COMP:14739"/>
        <dbReference type="ChEBI" id="CHEBI:29917"/>
        <dbReference type="ChEBI" id="CHEBI:35235"/>
        <dbReference type="ChEBI" id="CHEBI:57972"/>
        <dbReference type="ChEBI" id="CHEBI:64428"/>
        <dbReference type="EC" id="2.8.1.7"/>
    </reaction>
</comment>
<protein>
    <recommendedName>
        <fullName evidence="5">Probable cysteine desulfurase</fullName>
        <ecNumber evidence="4">2.8.1.7</ecNumber>
    </recommendedName>
</protein>
<dbReference type="InterPro" id="IPR022471">
    <property type="entry name" value="Cys_desulphurase_CdsA"/>
</dbReference>
<evidence type="ECO:0000313" key="11">
    <source>
        <dbReference type="Proteomes" id="UP000016570"/>
    </source>
</evidence>
<keyword evidence="6" id="KW-0808">Transferase</keyword>
<comment type="similarity">
    <text evidence="3">Belongs to the class-V pyridoxal-phosphate-dependent aminotransferase family. Csd subfamily.</text>
</comment>
<dbReference type="CDD" id="cd06453">
    <property type="entry name" value="SufS_like"/>
    <property type="match status" value="1"/>
</dbReference>
<name>U2ZJK0_VIBPR</name>
<proteinExistence type="inferred from homology"/>
<dbReference type="RefSeq" id="WP_021705892.1">
    <property type="nucleotide sequence ID" value="NZ_BATJ01000010.1"/>
</dbReference>
<dbReference type="EC" id="2.8.1.7" evidence="4"/>
<evidence type="ECO:0000259" key="9">
    <source>
        <dbReference type="Pfam" id="PF00266"/>
    </source>
</evidence>
<dbReference type="STRING" id="1219065.VPR01S_10_01170"/>
<dbReference type="InterPro" id="IPR010970">
    <property type="entry name" value="Cys_dSase_SufS"/>
</dbReference>
<evidence type="ECO:0000256" key="6">
    <source>
        <dbReference type="ARBA" id="ARBA00022679"/>
    </source>
</evidence>
<dbReference type="PANTHER" id="PTHR43586">
    <property type="entry name" value="CYSTEINE DESULFURASE"/>
    <property type="match status" value="1"/>
</dbReference>
<dbReference type="EMBL" id="BATJ01000010">
    <property type="protein sequence ID" value="GAD67921.1"/>
    <property type="molecule type" value="Genomic_DNA"/>
</dbReference>
<dbReference type="NCBIfam" id="TIGR01979">
    <property type="entry name" value="sufS"/>
    <property type="match status" value="1"/>
</dbReference>
<dbReference type="InterPro" id="IPR016454">
    <property type="entry name" value="Cysteine_dSase"/>
</dbReference>
<dbReference type="GO" id="GO:0030170">
    <property type="term" value="F:pyridoxal phosphate binding"/>
    <property type="evidence" value="ECO:0007669"/>
    <property type="project" value="InterPro"/>
</dbReference>
<evidence type="ECO:0000256" key="3">
    <source>
        <dbReference type="ARBA" id="ARBA00010447"/>
    </source>
</evidence>
<dbReference type="Gene3D" id="3.40.640.10">
    <property type="entry name" value="Type I PLP-dependent aspartate aminotransferase-like (Major domain)"/>
    <property type="match status" value="1"/>
</dbReference>
<comment type="cofactor">
    <cofactor evidence="1">
        <name>pyridoxal 5'-phosphate</name>
        <dbReference type="ChEBI" id="CHEBI:597326"/>
    </cofactor>
</comment>
<dbReference type="PIRSF" id="PIRSF005572">
    <property type="entry name" value="NifS"/>
    <property type="match status" value="1"/>
</dbReference>
<gene>
    <name evidence="10" type="primary">csd</name>
    <name evidence="10" type="ORF">VPR01S_10_01170</name>
</gene>
<dbReference type="AlphaFoldDB" id="U2ZJK0"/>
<evidence type="ECO:0000256" key="5">
    <source>
        <dbReference type="ARBA" id="ARBA00021850"/>
    </source>
</evidence>
<evidence type="ECO:0000256" key="1">
    <source>
        <dbReference type="ARBA" id="ARBA00001933"/>
    </source>
</evidence>
<accession>U2ZJK0</accession>
<keyword evidence="7" id="KW-0663">Pyridoxal phosphate</keyword>
<dbReference type="eggNOG" id="COG0520">
    <property type="taxonomic scope" value="Bacteria"/>
</dbReference>